<evidence type="ECO:0000256" key="1">
    <source>
        <dbReference type="ARBA" id="ARBA00004141"/>
    </source>
</evidence>
<dbReference type="PANTHER" id="PTHR11616">
    <property type="entry name" value="SODIUM/CHLORIDE DEPENDENT TRANSPORTER"/>
    <property type="match status" value="1"/>
</dbReference>
<gene>
    <name evidence="19" type="ORF">pipiens_002906</name>
</gene>
<dbReference type="CDD" id="cd10324">
    <property type="entry name" value="SLC6sbd"/>
    <property type="match status" value="1"/>
</dbReference>
<dbReference type="SUPFAM" id="SSF161070">
    <property type="entry name" value="SNF-like"/>
    <property type="match status" value="2"/>
</dbReference>
<feature type="transmembrane region" description="Helical" evidence="18">
    <location>
        <begin position="364"/>
        <end position="382"/>
    </location>
</feature>
<evidence type="ECO:0000256" key="3">
    <source>
        <dbReference type="ARBA" id="ARBA00022448"/>
    </source>
</evidence>
<comment type="caution">
    <text evidence="19">The sequence shown here is derived from an EMBL/GenBank/DDBJ whole genome shotgun (WGS) entry which is preliminary data.</text>
</comment>
<evidence type="ECO:0000256" key="5">
    <source>
        <dbReference type="ARBA" id="ARBA00022847"/>
    </source>
</evidence>
<sequence>MQGHENNGFQADSPSIPGQFRWSTVIENGVMVDGPKQRRNSRGTDSVTNNSSTTTLDLRGTEPDGESAEGTGPGRDQWGKGIEFLMSCIAMSVGLGNVWRFPFIALENGGGAFVIPYIIVLLLVGKPVYYMEMIIGQFSSRGSVKVYDCVPALRGIGYGQVLSIAIVSTYYASLMATTLKYLFESFQKILPWATCDERWAGFCIPSGGAGSSAAGGDALNSTITAAALSASNATSAVMSSSAELYYSHLRFICTLTNPSGYQTKSGTKTPSGIGYGELYMICVLITYYSSLMALIGRYMWDSFKSPLPWAHCQPEWGTGCVPATARQYAANGTVEQMSSSELYYKRVVLKELDNIDDGIGLPDWQLTLFLCLSWSIVLLVLIRGVKSAGKASYFLALFPYLVITILLVRACTLPGAINGIIYFLKPQWDKILDPKVWYAAVTQCFFSLSICFGNIIMYSSYNKFRHNVHRDATIVTTIDTFTSLLAGCTIFGILGHLAHVVGSDDVGSVVKPGAGLAFISYPEAIAKFDVVPQAFSVLFFLMLFVLGIGSNVAMTSCVMTVIRDQFPKVKNWQAATVIAICGVALGCIYVTPGGQYILTLVDHFGASFIALVLAIAELIAIGWIYGVDRLCKDVEFMLGHRPNLYWRLCWRWVTPLLMTAILIYNLVTLQPLTYQGYVYPTIAYDLGWCIAALGLLQLPIWGIYAIYKQEGKTLSEKVMNAFRPTRNWGPIDPTLNQEYKKFIHQE</sequence>
<keyword evidence="8 14" id="KW-0915">Sodium</keyword>
<dbReference type="PROSITE" id="PS50267">
    <property type="entry name" value="NA_NEUROTRAN_SYMP_3"/>
    <property type="match status" value="1"/>
</dbReference>
<feature type="transmembrane region" description="Helical" evidence="18">
    <location>
        <begin position="394"/>
        <end position="424"/>
    </location>
</feature>
<keyword evidence="14" id="KW-0479">Metal-binding</keyword>
<feature type="transmembrane region" description="Helical" evidence="18">
    <location>
        <begin position="436"/>
        <end position="460"/>
    </location>
</feature>
<keyword evidence="11" id="KW-0325">Glycoprotein</keyword>
<keyword evidence="3 16" id="KW-0813">Transport</keyword>
<feature type="compositionally biased region" description="Low complexity" evidence="17">
    <location>
        <begin position="44"/>
        <end position="58"/>
    </location>
</feature>
<feature type="binding site" evidence="14">
    <location>
        <position position="93"/>
    </location>
    <ligand>
        <name>Na(+)</name>
        <dbReference type="ChEBI" id="CHEBI:29101"/>
        <label>1</label>
    </ligand>
</feature>
<dbReference type="GO" id="GO:0006865">
    <property type="term" value="P:amino acid transport"/>
    <property type="evidence" value="ECO:0007669"/>
    <property type="project" value="UniProtKB-KW"/>
</dbReference>
<dbReference type="PROSITE" id="PS00610">
    <property type="entry name" value="NA_NEUROTRAN_SYMP_1"/>
    <property type="match status" value="1"/>
</dbReference>
<evidence type="ECO:0000256" key="15">
    <source>
        <dbReference type="PIRSR" id="PIRSR600175-2"/>
    </source>
</evidence>
<dbReference type="InterPro" id="IPR000175">
    <property type="entry name" value="Na/ntran_symport"/>
</dbReference>
<dbReference type="GO" id="GO:0016020">
    <property type="term" value="C:membrane"/>
    <property type="evidence" value="ECO:0007669"/>
    <property type="project" value="UniProtKB-SubCell"/>
</dbReference>
<feature type="region of interest" description="Disordered" evidence="17">
    <location>
        <begin position="31"/>
        <end position="76"/>
    </location>
</feature>
<dbReference type="Proteomes" id="UP001562425">
    <property type="component" value="Unassembled WGS sequence"/>
</dbReference>
<feature type="binding site" evidence="14">
    <location>
        <position position="447"/>
    </location>
    <ligand>
        <name>Na(+)</name>
        <dbReference type="ChEBI" id="CHEBI:29101"/>
        <label>1</label>
    </ligand>
</feature>
<proteinExistence type="inferred from homology"/>
<dbReference type="PANTHER" id="PTHR11616:SF321">
    <property type="entry name" value="SODIUM-DEPENDENT NUTRIENT AMINO ACID TRANSPORTER 1-RELATED"/>
    <property type="match status" value="1"/>
</dbReference>
<comment type="similarity">
    <text evidence="2 16">Belongs to the sodium:neurotransmitter symporter (SNF) (TC 2.A.22) family.</text>
</comment>
<evidence type="ECO:0000256" key="6">
    <source>
        <dbReference type="ARBA" id="ARBA00022970"/>
    </source>
</evidence>
<evidence type="ECO:0000256" key="9">
    <source>
        <dbReference type="ARBA" id="ARBA00023065"/>
    </source>
</evidence>
<protein>
    <recommendedName>
        <fullName evidence="16">Transporter</fullName>
    </recommendedName>
</protein>
<dbReference type="GO" id="GO:0006814">
    <property type="term" value="P:sodium ion transport"/>
    <property type="evidence" value="ECO:0007669"/>
    <property type="project" value="UniProtKB-KW"/>
</dbReference>
<evidence type="ECO:0000256" key="8">
    <source>
        <dbReference type="ARBA" id="ARBA00023053"/>
    </source>
</evidence>
<evidence type="ECO:0000256" key="10">
    <source>
        <dbReference type="ARBA" id="ARBA00023136"/>
    </source>
</evidence>
<keyword evidence="9" id="KW-0406">Ion transport</keyword>
<name>A0ABD1D675_CULPP</name>
<keyword evidence="15" id="KW-1015">Disulfide bond</keyword>
<reference evidence="19 20" key="1">
    <citation type="submission" date="2024-05" db="EMBL/GenBank/DDBJ databases">
        <title>Culex pipiens pipiens assembly and annotation.</title>
        <authorList>
            <person name="Alout H."/>
            <person name="Durand T."/>
        </authorList>
    </citation>
    <scope>NUCLEOTIDE SEQUENCE [LARGE SCALE GENOMIC DNA]</scope>
    <source>
        <strain evidence="19">HA-2024</strain>
        <tissue evidence="19">Whole body</tissue>
    </source>
</reference>
<evidence type="ECO:0000256" key="7">
    <source>
        <dbReference type="ARBA" id="ARBA00022989"/>
    </source>
</evidence>
<accession>A0ABD1D675</accession>
<evidence type="ECO:0000313" key="20">
    <source>
        <dbReference type="Proteomes" id="UP001562425"/>
    </source>
</evidence>
<keyword evidence="6" id="KW-0029">Amino-acid transport</keyword>
<feature type="binding site" evidence="14">
    <location>
        <position position="546"/>
    </location>
    <ligand>
        <name>Na(+)</name>
        <dbReference type="ChEBI" id="CHEBI:29101"/>
        <label>1</label>
    </ligand>
</feature>
<keyword evidence="20" id="KW-1185">Reference proteome</keyword>
<evidence type="ECO:0000256" key="16">
    <source>
        <dbReference type="RuleBase" id="RU003732"/>
    </source>
</evidence>
<feature type="transmembrane region" description="Helical" evidence="18">
    <location>
        <begin position="648"/>
        <end position="667"/>
    </location>
</feature>
<organism evidence="19 20">
    <name type="scientific">Culex pipiens pipiens</name>
    <name type="common">Northern house mosquito</name>
    <dbReference type="NCBI Taxonomy" id="38569"/>
    <lineage>
        <taxon>Eukaryota</taxon>
        <taxon>Metazoa</taxon>
        <taxon>Ecdysozoa</taxon>
        <taxon>Arthropoda</taxon>
        <taxon>Hexapoda</taxon>
        <taxon>Insecta</taxon>
        <taxon>Pterygota</taxon>
        <taxon>Neoptera</taxon>
        <taxon>Endopterygota</taxon>
        <taxon>Diptera</taxon>
        <taxon>Nematocera</taxon>
        <taxon>Culicoidea</taxon>
        <taxon>Culicidae</taxon>
        <taxon>Culicinae</taxon>
        <taxon>Culicini</taxon>
        <taxon>Culex</taxon>
        <taxon>Culex</taxon>
    </lineage>
</organism>
<evidence type="ECO:0000256" key="17">
    <source>
        <dbReference type="SAM" id="MobiDB-lite"/>
    </source>
</evidence>
<keyword evidence="7 18" id="KW-1133">Transmembrane helix</keyword>
<feature type="transmembrane region" description="Helical" evidence="18">
    <location>
        <begin position="682"/>
        <end position="707"/>
    </location>
</feature>
<evidence type="ECO:0000256" key="12">
    <source>
        <dbReference type="ARBA" id="ARBA00023201"/>
    </source>
</evidence>
<dbReference type="PRINTS" id="PR00176">
    <property type="entry name" value="NANEUSMPORT"/>
</dbReference>
<keyword evidence="10 18" id="KW-0472">Membrane</keyword>
<feature type="transmembrane region" description="Helical" evidence="18">
    <location>
        <begin position="537"/>
        <end position="562"/>
    </location>
</feature>
<evidence type="ECO:0000256" key="14">
    <source>
        <dbReference type="PIRSR" id="PIRSR600175-1"/>
    </source>
</evidence>
<feature type="transmembrane region" description="Helical" evidence="18">
    <location>
        <begin position="574"/>
        <end position="592"/>
    </location>
</feature>
<keyword evidence="4 16" id="KW-0812">Transmembrane</keyword>
<evidence type="ECO:0000256" key="2">
    <source>
        <dbReference type="ARBA" id="ARBA00006459"/>
    </source>
</evidence>
<comment type="function">
    <text evidence="13">Unusual broad substrate spectrum amino acid:sodium cotransporter that promotes absorption of the D isomers of essential amino acids. Neutral amino acids are the preferred substrates, especially methionine and phenylalanine.</text>
</comment>
<feature type="transmembrane region" description="Helical" evidence="18">
    <location>
        <begin position="604"/>
        <end position="627"/>
    </location>
</feature>
<evidence type="ECO:0000256" key="11">
    <source>
        <dbReference type="ARBA" id="ARBA00023180"/>
    </source>
</evidence>
<feature type="transmembrane region" description="Helical" evidence="18">
    <location>
        <begin position="278"/>
        <end position="300"/>
    </location>
</feature>
<dbReference type="InterPro" id="IPR037272">
    <property type="entry name" value="SNS_sf"/>
</dbReference>
<keyword evidence="5 16" id="KW-0769">Symport</keyword>
<evidence type="ECO:0000256" key="4">
    <source>
        <dbReference type="ARBA" id="ARBA00022692"/>
    </source>
</evidence>
<evidence type="ECO:0000256" key="18">
    <source>
        <dbReference type="SAM" id="Phobius"/>
    </source>
</evidence>
<feature type="transmembrane region" description="Helical" evidence="18">
    <location>
        <begin position="111"/>
        <end position="131"/>
    </location>
</feature>
<feature type="binding site" evidence="14">
    <location>
        <position position="550"/>
    </location>
    <ligand>
        <name>Na(+)</name>
        <dbReference type="ChEBI" id="CHEBI:29101"/>
        <label>1</label>
    </ligand>
</feature>
<dbReference type="AlphaFoldDB" id="A0ABD1D675"/>
<feature type="transmembrane region" description="Helical" evidence="18">
    <location>
        <begin position="472"/>
        <end position="494"/>
    </location>
</feature>
<keyword evidence="12" id="KW-0739">Sodium transport</keyword>
<evidence type="ECO:0000256" key="13">
    <source>
        <dbReference type="ARBA" id="ARBA00037785"/>
    </source>
</evidence>
<comment type="subcellular location">
    <subcellularLocation>
        <location evidence="1">Membrane</location>
        <topology evidence="1">Multi-pass membrane protein</topology>
    </subcellularLocation>
</comment>
<feature type="disulfide bond" evidence="15">
    <location>
        <begin position="195"/>
        <end position="203"/>
    </location>
</feature>
<evidence type="ECO:0000313" key="19">
    <source>
        <dbReference type="EMBL" id="KAL1395140.1"/>
    </source>
</evidence>
<dbReference type="Pfam" id="PF00209">
    <property type="entry name" value="SNF"/>
    <property type="match status" value="2"/>
</dbReference>
<dbReference type="GO" id="GO:0015293">
    <property type="term" value="F:symporter activity"/>
    <property type="evidence" value="ECO:0007669"/>
    <property type="project" value="UniProtKB-KW"/>
</dbReference>
<feature type="binding site" evidence="14">
    <location>
        <position position="97"/>
    </location>
    <ligand>
        <name>Na(+)</name>
        <dbReference type="ChEBI" id="CHEBI:29101"/>
        <label>1</label>
    </ligand>
</feature>
<dbReference type="EMBL" id="JBEHCU010007275">
    <property type="protein sequence ID" value="KAL1395140.1"/>
    <property type="molecule type" value="Genomic_DNA"/>
</dbReference>